<dbReference type="PANTHER" id="PTHR43539">
    <property type="entry name" value="FLAVIN-BINDING MONOOXYGENASE-LIKE PROTEIN (AFU_ORTHOLOGUE AFUA_4G09220)"/>
    <property type="match status" value="1"/>
</dbReference>
<dbReference type="GO" id="GO:0103075">
    <property type="term" value="F:indole-3-pyruvate monooxygenase activity"/>
    <property type="evidence" value="ECO:0007669"/>
    <property type="project" value="UniProtKB-EC"/>
</dbReference>
<name>A0A438KIE7_VITVI</name>
<dbReference type="GO" id="GO:0050661">
    <property type="term" value="F:NADP binding"/>
    <property type="evidence" value="ECO:0007669"/>
    <property type="project" value="InterPro"/>
</dbReference>
<reference evidence="11 12" key="1">
    <citation type="journal article" date="2018" name="PLoS Genet.">
        <title>Population sequencing reveals clonal diversity and ancestral inbreeding in the grapevine cultivar Chardonnay.</title>
        <authorList>
            <person name="Roach M.J."/>
            <person name="Johnson D.L."/>
            <person name="Bohlmann J."/>
            <person name="van Vuuren H.J."/>
            <person name="Jones S.J."/>
            <person name="Pretorius I.S."/>
            <person name="Schmidt S.A."/>
            <person name="Borneman A.R."/>
        </authorList>
    </citation>
    <scope>NUCLEOTIDE SEQUENCE [LARGE SCALE GENOMIC DNA]</scope>
    <source>
        <strain evidence="12">cv. Chardonnay</strain>
        <tissue evidence="11">Leaf</tissue>
    </source>
</reference>
<dbReference type="InterPro" id="IPR036188">
    <property type="entry name" value="FAD/NAD-bd_sf"/>
</dbReference>
<evidence type="ECO:0000256" key="4">
    <source>
        <dbReference type="ARBA" id="ARBA00022630"/>
    </source>
</evidence>
<protein>
    <recommendedName>
        <fullName evidence="10">Flavin-containing monooxygenase</fullName>
        <ecNumber evidence="10">1.-.-.-</ecNumber>
    </recommendedName>
</protein>
<evidence type="ECO:0000256" key="3">
    <source>
        <dbReference type="ARBA" id="ARBA00009183"/>
    </source>
</evidence>
<dbReference type="InterPro" id="IPR020946">
    <property type="entry name" value="Flavin_mOase-like"/>
</dbReference>
<keyword evidence="6" id="KW-0521">NADP</keyword>
<evidence type="ECO:0000256" key="9">
    <source>
        <dbReference type="ARBA" id="ARBA00047707"/>
    </source>
</evidence>
<dbReference type="Gene3D" id="3.50.50.60">
    <property type="entry name" value="FAD/NAD(P)-binding domain"/>
    <property type="match status" value="2"/>
</dbReference>
<evidence type="ECO:0000256" key="1">
    <source>
        <dbReference type="ARBA" id="ARBA00001974"/>
    </source>
</evidence>
<comment type="catalytic activity">
    <reaction evidence="9">
        <text>indole-3-pyruvate + NADPH + O2 + H(+) = (indol-3-yl)acetate + CO2 + NADP(+) + H2O</text>
        <dbReference type="Rhea" id="RHEA:34331"/>
        <dbReference type="ChEBI" id="CHEBI:15377"/>
        <dbReference type="ChEBI" id="CHEBI:15378"/>
        <dbReference type="ChEBI" id="CHEBI:15379"/>
        <dbReference type="ChEBI" id="CHEBI:16526"/>
        <dbReference type="ChEBI" id="CHEBI:17640"/>
        <dbReference type="ChEBI" id="CHEBI:30854"/>
        <dbReference type="ChEBI" id="CHEBI:57783"/>
        <dbReference type="ChEBI" id="CHEBI:58349"/>
        <dbReference type="EC" id="1.14.13.168"/>
    </reaction>
</comment>
<dbReference type="PANTHER" id="PTHR43539:SF42">
    <property type="entry name" value="OS01G0273800 PROTEIN"/>
    <property type="match status" value="1"/>
</dbReference>
<keyword evidence="10 11" id="KW-0503">Monooxygenase</keyword>
<dbReference type="InterPro" id="IPR050982">
    <property type="entry name" value="Auxin_biosynth/cation_transpt"/>
</dbReference>
<dbReference type="SUPFAM" id="SSF51905">
    <property type="entry name" value="FAD/NAD(P)-binding domain"/>
    <property type="match status" value="2"/>
</dbReference>
<keyword evidence="7 10" id="KW-0560">Oxidoreductase</keyword>
<comment type="cofactor">
    <cofactor evidence="1 10">
        <name>FAD</name>
        <dbReference type="ChEBI" id="CHEBI:57692"/>
    </cofactor>
</comment>
<proteinExistence type="inferred from homology"/>
<evidence type="ECO:0000313" key="12">
    <source>
        <dbReference type="Proteomes" id="UP000288805"/>
    </source>
</evidence>
<keyword evidence="8" id="KW-0073">Auxin biosynthesis</keyword>
<dbReference type="GO" id="GO:0050660">
    <property type="term" value="F:flavin adenine dinucleotide binding"/>
    <property type="evidence" value="ECO:0007669"/>
    <property type="project" value="InterPro"/>
</dbReference>
<evidence type="ECO:0000256" key="8">
    <source>
        <dbReference type="ARBA" id="ARBA00023070"/>
    </source>
</evidence>
<evidence type="ECO:0000256" key="10">
    <source>
        <dbReference type="RuleBase" id="RU361177"/>
    </source>
</evidence>
<accession>A0A438KIE7</accession>
<keyword evidence="4 10" id="KW-0285">Flavoprotein</keyword>
<evidence type="ECO:0000256" key="2">
    <source>
        <dbReference type="ARBA" id="ARBA00004814"/>
    </source>
</evidence>
<dbReference type="Proteomes" id="UP000288805">
    <property type="component" value="Unassembled WGS sequence"/>
</dbReference>
<sequence length="332" mass="37213">MPTIDTVSYPRKGRLLCVFVEEKAYDRLHLHLPKQYCTLPHMEMPADWPKYPSRQQFVQYLDDYADHFNIRPMYRRSVESGSFDESRGKWNVVVRNGESGELEEYSGRFLVVASGETSDALYRTLMGSVLVVGSGNSGMEIALDLSNCGAKTSIVVRSPLHMLSREMVNLGLALLKYIPYNMVDSLMVILSKLVYGDLNKYGITRPEEGPFFLKVKYGKYPVVNTGTFGKIKSGEIQVLPKLIGIRGDEVVFEGGKSHPFDAIVFATGFKRSTSKWLKGDDYLLNEDGLPKPSFPNHWKGKNGLYCAGLARRGLYGSALDAQNIANDIKTQL</sequence>
<dbReference type="EC" id="1.-.-.-" evidence="10"/>
<dbReference type="Pfam" id="PF00743">
    <property type="entry name" value="FMO-like"/>
    <property type="match status" value="1"/>
</dbReference>
<evidence type="ECO:0000313" key="11">
    <source>
        <dbReference type="EMBL" id="RVX20978.1"/>
    </source>
</evidence>
<evidence type="ECO:0000256" key="5">
    <source>
        <dbReference type="ARBA" id="ARBA00022827"/>
    </source>
</evidence>
<dbReference type="AlphaFoldDB" id="A0A438KIE7"/>
<evidence type="ECO:0000256" key="6">
    <source>
        <dbReference type="ARBA" id="ARBA00022857"/>
    </source>
</evidence>
<comment type="similarity">
    <text evidence="3 10">Belongs to the FMO family.</text>
</comment>
<organism evidence="11 12">
    <name type="scientific">Vitis vinifera</name>
    <name type="common">Grape</name>
    <dbReference type="NCBI Taxonomy" id="29760"/>
    <lineage>
        <taxon>Eukaryota</taxon>
        <taxon>Viridiplantae</taxon>
        <taxon>Streptophyta</taxon>
        <taxon>Embryophyta</taxon>
        <taxon>Tracheophyta</taxon>
        <taxon>Spermatophyta</taxon>
        <taxon>Magnoliopsida</taxon>
        <taxon>eudicotyledons</taxon>
        <taxon>Gunneridae</taxon>
        <taxon>Pentapetalae</taxon>
        <taxon>rosids</taxon>
        <taxon>Vitales</taxon>
        <taxon>Vitaceae</taxon>
        <taxon>Viteae</taxon>
        <taxon>Vitis</taxon>
    </lineage>
</organism>
<gene>
    <name evidence="11" type="primary">YUC10_2</name>
    <name evidence="11" type="ORF">CK203_002791</name>
</gene>
<comment type="pathway">
    <text evidence="2">Plant hormone metabolism; auxin biosynthesis.</text>
</comment>
<keyword evidence="11" id="KW-0670">Pyruvate</keyword>
<keyword evidence="5 10" id="KW-0274">FAD</keyword>
<dbReference type="GO" id="GO:0004499">
    <property type="term" value="F:N,N-dimethylaniline monooxygenase activity"/>
    <property type="evidence" value="ECO:0007669"/>
    <property type="project" value="InterPro"/>
</dbReference>
<comment type="caution">
    <text evidence="11">The sequence shown here is derived from an EMBL/GenBank/DDBJ whole genome shotgun (WGS) entry which is preliminary data.</text>
</comment>
<dbReference type="GO" id="GO:0009851">
    <property type="term" value="P:auxin biosynthetic process"/>
    <property type="evidence" value="ECO:0007669"/>
    <property type="project" value="UniProtKB-KW"/>
</dbReference>
<evidence type="ECO:0000256" key="7">
    <source>
        <dbReference type="ARBA" id="ARBA00023002"/>
    </source>
</evidence>
<dbReference type="EMBL" id="QGNW01000006">
    <property type="protein sequence ID" value="RVX20978.1"/>
    <property type="molecule type" value="Genomic_DNA"/>
</dbReference>